<evidence type="ECO:0000313" key="12">
    <source>
        <dbReference type="EMBL" id="MEE8659580.1"/>
    </source>
</evidence>
<dbReference type="CDD" id="cd00773">
    <property type="entry name" value="HisRS-like_core"/>
    <property type="match status" value="1"/>
</dbReference>
<proteinExistence type="inferred from homology"/>
<evidence type="ECO:0000256" key="5">
    <source>
        <dbReference type="ARBA" id="ARBA00022741"/>
    </source>
</evidence>
<sequence>MPALQPARGTHDLIGDEARRHAHVIQVARRVTARYGYEEWSTPIFEDTRVFSRTLGDTSDVVTKEMYSFEDRGGESLTLRPEGTAAICRAFVSNGLTQKLPQRVFYNGPMFRYERPQKGRFRQFHQIGAEYLGSSDPLVDAETIAMAQMILRELGLEQDVSLQINTLGDVESRLAWRKALIAYFVAHQDALSDESRARLHQNPLRIIDSKSSQDRTLLQSAPSYSDYLNPASREFYDGLRRGLDLYGVAYTENPHIVRGLDYYSHTAFEFVTEKLGAQGTVLAGGRYEGLVAEMGGPSIPAIGWAGGIERLALLIAPPESHGKYVVVLPMGDAGLPEAISLLQKLREGDVRAEMAHHGAFKKRMERAIKGGATHLILMGEDELAQGRVILRDLSLRAQRDVPIDEALRFLSHGA</sequence>
<gene>
    <name evidence="10" type="primary">hisS</name>
    <name evidence="12" type="ORF">DOFOFD_11265</name>
</gene>
<dbReference type="EMBL" id="JAWJZY010000006">
    <property type="protein sequence ID" value="MEE8659580.1"/>
    <property type="molecule type" value="Genomic_DNA"/>
</dbReference>
<name>A0ABU7U7H8_9PROT</name>
<dbReference type="Proteomes" id="UP001312908">
    <property type="component" value="Unassembled WGS sequence"/>
</dbReference>
<comment type="subcellular location">
    <subcellularLocation>
        <location evidence="10">Cytoplasm</location>
    </subcellularLocation>
</comment>
<comment type="similarity">
    <text evidence="1 10">Belongs to the class-II aminoacyl-tRNA synthetase family.</text>
</comment>
<evidence type="ECO:0000256" key="7">
    <source>
        <dbReference type="ARBA" id="ARBA00022917"/>
    </source>
</evidence>
<accession>A0ABU7U7H8</accession>
<dbReference type="InterPro" id="IPR006195">
    <property type="entry name" value="aa-tRNA-synth_II"/>
</dbReference>
<keyword evidence="13" id="KW-1185">Reference proteome</keyword>
<organism evidence="12 13">
    <name type="scientific">Sorlinia euscelidii</name>
    <dbReference type="NCBI Taxonomy" id="3081148"/>
    <lineage>
        <taxon>Bacteria</taxon>
        <taxon>Pseudomonadati</taxon>
        <taxon>Pseudomonadota</taxon>
        <taxon>Alphaproteobacteria</taxon>
        <taxon>Acetobacterales</taxon>
        <taxon>Acetobacteraceae</taxon>
        <taxon>Sorlinia</taxon>
    </lineage>
</organism>
<evidence type="ECO:0000256" key="3">
    <source>
        <dbReference type="ARBA" id="ARBA00022490"/>
    </source>
</evidence>
<comment type="catalytic activity">
    <reaction evidence="9 10">
        <text>tRNA(His) + L-histidine + ATP = L-histidyl-tRNA(His) + AMP + diphosphate + H(+)</text>
        <dbReference type="Rhea" id="RHEA:17313"/>
        <dbReference type="Rhea" id="RHEA-COMP:9665"/>
        <dbReference type="Rhea" id="RHEA-COMP:9689"/>
        <dbReference type="ChEBI" id="CHEBI:15378"/>
        <dbReference type="ChEBI" id="CHEBI:30616"/>
        <dbReference type="ChEBI" id="CHEBI:33019"/>
        <dbReference type="ChEBI" id="CHEBI:57595"/>
        <dbReference type="ChEBI" id="CHEBI:78442"/>
        <dbReference type="ChEBI" id="CHEBI:78527"/>
        <dbReference type="ChEBI" id="CHEBI:456215"/>
        <dbReference type="EC" id="6.1.1.21"/>
    </reaction>
</comment>
<evidence type="ECO:0000313" key="13">
    <source>
        <dbReference type="Proteomes" id="UP001312908"/>
    </source>
</evidence>
<dbReference type="InterPro" id="IPR015807">
    <property type="entry name" value="His-tRNA-ligase"/>
</dbReference>
<dbReference type="InterPro" id="IPR041715">
    <property type="entry name" value="HisRS-like_core"/>
</dbReference>
<dbReference type="PANTHER" id="PTHR43707">
    <property type="entry name" value="HISTIDYL-TRNA SYNTHETASE"/>
    <property type="match status" value="1"/>
</dbReference>
<feature type="domain" description="Aminoacyl-transfer RNA synthetases class-II family profile" evidence="11">
    <location>
        <begin position="8"/>
        <end position="329"/>
    </location>
</feature>
<evidence type="ECO:0000256" key="9">
    <source>
        <dbReference type="ARBA" id="ARBA00047639"/>
    </source>
</evidence>
<protein>
    <recommendedName>
        <fullName evidence="10">Histidine--tRNA ligase</fullName>
        <ecNumber evidence="10">6.1.1.21</ecNumber>
    </recommendedName>
    <alternativeName>
        <fullName evidence="10">Histidyl-tRNA synthetase</fullName>
        <shortName evidence="10">HisRS</shortName>
    </alternativeName>
</protein>
<dbReference type="PROSITE" id="PS50862">
    <property type="entry name" value="AA_TRNA_LIGASE_II"/>
    <property type="match status" value="1"/>
</dbReference>
<keyword evidence="8 10" id="KW-0030">Aminoacyl-tRNA synthetase</keyword>
<evidence type="ECO:0000256" key="4">
    <source>
        <dbReference type="ARBA" id="ARBA00022598"/>
    </source>
</evidence>
<dbReference type="SUPFAM" id="SSF52954">
    <property type="entry name" value="Class II aaRS ABD-related"/>
    <property type="match status" value="1"/>
</dbReference>
<comment type="subunit">
    <text evidence="2 10">Homodimer.</text>
</comment>
<comment type="caution">
    <text evidence="12">The sequence shown here is derived from an EMBL/GenBank/DDBJ whole genome shotgun (WGS) entry which is preliminary data.</text>
</comment>
<dbReference type="InterPro" id="IPR036621">
    <property type="entry name" value="Anticodon-bd_dom_sf"/>
</dbReference>
<evidence type="ECO:0000256" key="8">
    <source>
        <dbReference type="ARBA" id="ARBA00023146"/>
    </source>
</evidence>
<evidence type="ECO:0000256" key="6">
    <source>
        <dbReference type="ARBA" id="ARBA00022840"/>
    </source>
</evidence>
<dbReference type="Pfam" id="PF03129">
    <property type="entry name" value="HGTP_anticodon"/>
    <property type="match status" value="1"/>
</dbReference>
<dbReference type="SUPFAM" id="SSF55681">
    <property type="entry name" value="Class II aaRS and biotin synthetases"/>
    <property type="match status" value="1"/>
</dbReference>
<evidence type="ECO:0000259" key="11">
    <source>
        <dbReference type="PROSITE" id="PS50862"/>
    </source>
</evidence>
<evidence type="ECO:0000256" key="10">
    <source>
        <dbReference type="HAMAP-Rule" id="MF_00127"/>
    </source>
</evidence>
<dbReference type="PIRSF" id="PIRSF001549">
    <property type="entry name" value="His-tRNA_synth"/>
    <property type="match status" value="1"/>
</dbReference>
<keyword evidence="3 10" id="KW-0963">Cytoplasm</keyword>
<reference evidence="12 13" key="1">
    <citation type="submission" date="2023-10" db="EMBL/GenBank/DDBJ databases">
        <title>Sorlinia euscelidii gen. nov., sp. nov., an acetic acid bacteria isolated from the gut of Euscelidius variegatus emitter.</title>
        <authorList>
            <person name="Michoud G."/>
            <person name="Marasco R."/>
            <person name="Seferji K."/>
            <person name="Gonella E."/>
            <person name="Garuglieri E."/>
            <person name="Alma A."/>
            <person name="Mapelli F."/>
            <person name="Borin S."/>
            <person name="Daffonchio D."/>
            <person name="Crotti E."/>
        </authorList>
    </citation>
    <scope>NUCLEOTIDE SEQUENCE [LARGE SCALE GENOMIC DNA]</scope>
    <source>
        <strain evidence="12 13">EV16P</strain>
    </source>
</reference>
<evidence type="ECO:0000256" key="1">
    <source>
        <dbReference type="ARBA" id="ARBA00008226"/>
    </source>
</evidence>
<dbReference type="PANTHER" id="PTHR43707:SF1">
    <property type="entry name" value="HISTIDINE--TRNA LIGASE, MITOCHONDRIAL-RELATED"/>
    <property type="match status" value="1"/>
</dbReference>
<dbReference type="EC" id="6.1.1.21" evidence="10"/>
<dbReference type="InterPro" id="IPR045864">
    <property type="entry name" value="aa-tRNA-synth_II/BPL/LPL"/>
</dbReference>
<dbReference type="GO" id="GO:0016874">
    <property type="term" value="F:ligase activity"/>
    <property type="evidence" value="ECO:0007669"/>
    <property type="project" value="UniProtKB-KW"/>
</dbReference>
<dbReference type="Gene3D" id="3.30.930.10">
    <property type="entry name" value="Bira Bifunctional Protein, Domain 2"/>
    <property type="match status" value="1"/>
</dbReference>
<keyword evidence="5 10" id="KW-0547">Nucleotide-binding</keyword>
<keyword evidence="4 10" id="KW-0436">Ligase</keyword>
<dbReference type="Pfam" id="PF13393">
    <property type="entry name" value="tRNA-synt_His"/>
    <property type="match status" value="1"/>
</dbReference>
<dbReference type="Gene3D" id="3.40.50.800">
    <property type="entry name" value="Anticodon-binding domain"/>
    <property type="match status" value="1"/>
</dbReference>
<dbReference type="InterPro" id="IPR004154">
    <property type="entry name" value="Anticodon-bd"/>
</dbReference>
<evidence type="ECO:0000256" key="2">
    <source>
        <dbReference type="ARBA" id="ARBA00011738"/>
    </source>
</evidence>
<dbReference type="NCBIfam" id="TIGR00442">
    <property type="entry name" value="hisS"/>
    <property type="match status" value="1"/>
</dbReference>
<dbReference type="RefSeq" id="WP_394820364.1">
    <property type="nucleotide sequence ID" value="NZ_JAWJZY010000006.1"/>
</dbReference>
<keyword evidence="7 10" id="KW-0648">Protein biosynthesis</keyword>
<dbReference type="HAMAP" id="MF_00127">
    <property type="entry name" value="His_tRNA_synth"/>
    <property type="match status" value="1"/>
</dbReference>
<keyword evidence="6 10" id="KW-0067">ATP-binding</keyword>
<dbReference type="InterPro" id="IPR004516">
    <property type="entry name" value="HisRS/HisZ"/>
</dbReference>